<dbReference type="SUPFAM" id="SSF51735">
    <property type="entry name" value="NAD(P)-binding Rossmann-fold domains"/>
    <property type="match status" value="1"/>
</dbReference>
<dbReference type="InterPro" id="IPR005097">
    <property type="entry name" value="Sacchrp_dh_NADP-bd"/>
</dbReference>
<dbReference type="PANTHER" id="PTHR43796">
    <property type="entry name" value="CARBOXYNORSPERMIDINE SYNTHASE"/>
    <property type="match status" value="1"/>
</dbReference>
<proteinExistence type="predicted"/>
<sequence>MACVLQIGAGGVGGVVAHKMAMNKEVFSRIVLASRNIAKCAAIADSIRAKGLGEIEIDSVDADNVDEIVALIEKYKPFLVVNVALPYQDLSIMQACLRTKTHYLDTANYEHPDSAHFEYKEQWAYDTRYKQAGIFALLGSGFDPGVTNVFCAYAQKHYFDEIHTIDILDCNAGDHGYAFATNFNPEINLREVSSKARYWVKNSSLGNHLQDFANFEAVITDEVTPAPKSAKNSQSTTANTRICEGDIAESIGGGESASDLESSSLDSNLALNPDLKKDEIYRKFEREEKHFALESNTQDLKNESYFGGQWRDVAPLALMKEWEYPEVGVKNSYLLYHEELESLIRNIKGLKRIRFFMTFGESYLTHMKCLENVGLLRVDEVEHNGQKIVPIQVLKTLLPDPASLAPRTKGQTHIGCYIKGMKDGKERTIYIYNICEHEACYKEVNAQGVSYTTGVPAMIGAKLICEGKWGVGSNSSLTQDTRIAESSYAQERLALNADMPQGGEYQGIDNATELQNLARTNGYSQSGNAAGLSMNFEGCQARGEGSLVSLNDQAECDDSLKSRDKTTQGAGVWNMEQNDPDPFMRELNKQGLPYVVLEIDSNEDSKVLEDGRK</sequence>
<dbReference type="Pfam" id="PF16653">
    <property type="entry name" value="Sacchrp_dh_C"/>
    <property type="match status" value="1"/>
</dbReference>
<dbReference type="InterPro" id="IPR036291">
    <property type="entry name" value="NAD(P)-bd_dom_sf"/>
</dbReference>
<dbReference type="Pfam" id="PF03435">
    <property type="entry name" value="Sacchrp_dh_NADP"/>
    <property type="match status" value="1"/>
</dbReference>
<dbReference type="Gene3D" id="3.40.50.720">
    <property type="entry name" value="NAD(P)-binding Rossmann-like Domain"/>
    <property type="match status" value="3"/>
</dbReference>
<evidence type="ECO:0000259" key="3">
    <source>
        <dbReference type="Pfam" id="PF16653"/>
    </source>
</evidence>
<dbReference type="Proteomes" id="UP000037800">
    <property type="component" value="Unassembled WGS sequence"/>
</dbReference>
<gene>
    <name evidence="4" type="ORF">HPU229336_04100</name>
</gene>
<dbReference type="RefSeq" id="WP_060663157.1">
    <property type="nucleotide sequence ID" value="NZ_JNUR01000028.1"/>
</dbReference>
<dbReference type="Gene3D" id="3.30.360.10">
    <property type="entry name" value="Dihydrodipicolinate Reductase, domain 2"/>
    <property type="match status" value="1"/>
</dbReference>
<dbReference type="AlphaFoldDB" id="A0AAW3J2C4"/>
<evidence type="ECO:0000259" key="2">
    <source>
        <dbReference type="Pfam" id="PF03435"/>
    </source>
</evidence>
<evidence type="ECO:0000256" key="1">
    <source>
        <dbReference type="SAM" id="MobiDB-lite"/>
    </source>
</evidence>
<dbReference type="EMBL" id="JNUR01000028">
    <property type="protein sequence ID" value="KPH50186.1"/>
    <property type="molecule type" value="Genomic_DNA"/>
</dbReference>
<protein>
    <submittedName>
        <fullName evidence="4">Saccharopine dehydrogenase</fullName>
    </submittedName>
</protein>
<feature type="domain" description="Saccharopine dehydrogenase-like C-terminal" evidence="3">
    <location>
        <begin position="315"/>
        <end position="468"/>
    </location>
</feature>
<feature type="region of interest" description="Disordered" evidence="1">
    <location>
        <begin position="561"/>
        <end position="580"/>
    </location>
</feature>
<name>A0AAW3J2C4_9HELI</name>
<dbReference type="InterPro" id="IPR032095">
    <property type="entry name" value="Sacchrp_dh-like_C"/>
</dbReference>
<comment type="caution">
    <text evidence="4">The sequence shown here is derived from an EMBL/GenBank/DDBJ whole genome shotgun (WGS) entry which is preliminary data.</text>
</comment>
<reference evidence="4 5" key="1">
    <citation type="submission" date="2014-06" db="EMBL/GenBank/DDBJ databases">
        <title>Helicobacter pullorum isolates in fresh chicken meat - phenotypic and genotypic features.</title>
        <authorList>
            <person name="Borges V."/>
            <person name="Santos A."/>
            <person name="Correia C.B."/>
            <person name="Saraiva M."/>
            <person name="Menard A."/>
            <person name="Vieira L."/>
            <person name="Sampaio D.A."/>
            <person name="Gomes J.P."/>
            <person name="Oleastro M."/>
        </authorList>
    </citation>
    <scope>NUCLEOTIDE SEQUENCE [LARGE SCALE GENOMIC DNA]</scope>
    <source>
        <strain evidence="4 5">229336/12</strain>
    </source>
</reference>
<evidence type="ECO:0000313" key="4">
    <source>
        <dbReference type="EMBL" id="KPH50186.1"/>
    </source>
</evidence>
<organism evidence="4 5">
    <name type="scientific">Helicobacter pullorum</name>
    <dbReference type="NCBI Taxonomy" id="35818"/>
    <lineage>
        <taxon>Bacteria</taxon>
        <taxon>Pseudomonadati</taxon>
        <taxon>Campylobacterota</taxon>
        <taxon>Epsilonproteobacteria</taxon>
        <taxon>Campylobacterales</taxon>
        <taxon>Helicobacteraceae</taxon>
        <taxon>Helicobacter</taxon>
    </lineage>
</organism>
<feature type="domain" description="Saccharopine dehydrogenase NADP binding" evidence="2">
    <location>
        <begin position="4"/>
        <end position="137"/>
    </location>
</feature>
<evidence type="ECO:0000313" key="5">
    <source>
        <dbReference type="Proteomes" id="UP000037800"/>
    </source>
</evidence>
<dbReference type="PANTHER" id="PTHR43796:SF2">
    <property type="entry name" value="CARBOXYNORSPERMIDINE SYNTHASE"/>
    <property type="match status" value="1"/>
</dbReference>
<accession>A0AAW3J2C4</accession>